<reference evidence="1" key="2">
    <citation type="submission" date="2007-05" db="EMBL/GenBank/DDBJ databases">
        <title>Genome sequence of Fusobacterium nucleatum subspecies polymorphum - a genetically tractable Fusobacterium.</title>
        <authorList>
            <person name="Karpathy S.E."/>
            <person name="Xiang Q."/>
            <person name="Gioia J."/>
            <person name="Jiang H."/>
            <person name="Liu Y."/>
            <person name="Petrosino J.F."/>
            <person name="Yerrapragada S."/>
            <person name="Fox G.E."/>
            <person name="Kinder Haake S."/>
            <person name="Weinstock G.M."/>
            <person name="Highlander S.K."/>
        </authorList>
    </citation>
    <scope>NUCLEOTIDE SEQUENCE [LARGE SCALE GENOMIC DNA]</scope>
    <source>
        <strain evidence="1">ATCC 10953</strain>
    </source>
</reference>
<dbReference type="AlphaFoldDB" id="A5TXB0"/>
<dbReference type="HOGENOM" id="CLU_3389613_0_0_0"/>
<gene>
    <name evidence="1" type="ORF">FNP_1763</name>
</gene>
<proteinExistence type="predicted"/>
<organism evidence="1">
    <name type="scientific">Fusobacterium polymorphum ATCC 10953</name>
    <dbReference type="NCBI Taxonomy" id="393480"/>
    <lineage>
        <taxon>Bacteria</taxon>
        <taxon>Fusobacteriati</taxon>
        <taxon>Fusobacteriota</taxon>
        <taxon>Fusobacteriia</taxon>
        <taxon>Fusobacteriales</taxon>
        <taxon>Fusobacteriaceae</taxon>
        <taxon>Fusobacterium</taxon>
    </lineage>
</organism>
<dbReference type="EMBL" id="CM000440">
    <property type="protein sequence ID" value="EDK89535.1"/>
    <property type="molecule type" value="Genomic_DNA"/>
</dbReference>
<dbReference type="Proteomes" id="UP000001921">
    <property type="component" value="Chromosome"/>
</dbReference>
<evidence type="ECO:0000313" key="1">
    <source>
        <dbReference type="EMBL" id="EDK89535.1"/>
    </source>
</evidence>
<accession>A5TXB0</accession>
<protein>
    <submittedName>
        <fullName evidence="1">Uncharacterized protein</fullName>
    </submittedName>
</protein>
<sequence length="32" mass="3878">MSTVFIYFLSQVEGKKEKGIQFLEYLILYFKN</sequence>
<name>A5TXB0_FUSNP</name>
<reference evidence="1" key="1">
    <citation type="submission" date="2006-07" db="EMBL/GenBank/DDBJ databases">
        <authorList>
            <person name="Qin X."/>
            <person name="Weinstock G.M."/>
        </authorList>
    </citation>
    <scope>NUCLEOTIDE SEQUENCE [LARGE SCALE GENOMIC DNA]</scope>
    <source>
        <strain evidence="1">ATCC 10953</strain>
    </source>
</reference>